<dbReference type="SUPFAM" id="SSF51569">
    <property type="entry name" value="Aldolase"/>
    <property type="match status" value="1"/>
</dbReference>
<dbReference type="CDD" id="cd00408">
    <property type="entry name" value="DHDPS-like"/>
    <property type="match status" value="1"/>
</dbReference>
<evidence type="ECO:0000313" key="5">
    <source>
        <dbReference type="Proteomes" id="UP001209654"/>
    </source>
</evidence>
<sequence length="298" mass="30534">MSTQPFARGLWGVLATPFTGSEYAVDAESLRREVRLYRNIPASGLVVLGVFGEGAALDTAEQALAVRTVAEEAGELPLVIGLSARTTNVAIEQARNAVDAAGASLAALMVQANTPDPEALAAHLAAIHRATGAGIVLQDYPVASGVKVSSAQLLAAIRQCPFIVAVKSEAPPTAAAIAQLTAAIDIPVFGGLGGVGLIDELAAGAAGAMTGFSHPEALQLAITAYEEGGFSAAREVFAPWLPLANFEGQPGVGLALRKEILKRRGVISEALVRPPAPTLPAELADMIDAHLDAVKELA</sequence>
<reference evidence="4 5" key="1">
    <citation type="journal article" date="2023" name="Int. J. Syst. Evol. Microbiol.">
        <title>Arthrobacter mangrovi sp. nov., an actinobacterium isolated from the rhizosphere of a mangrove.</title>
        <authorList>
            <person name="Hamada M."/>
            <person name="Saitou S."/>
            <person name="Enomoto N."/>
            <person name="Nanri K."/>
            <person name="Hidaka K."/>
            <person name="Miura T."/>
            <person name="Tamura T."/>
        </authorList>
    </citation>
    <scope>NUCLEOTIDE SEQUENCE [LARGE SCALE GENOMIC DNA]</scope>
    <source>
        <strain evidence="4 5">NBRC 112813</strain>
    </source>
</reference>
<dbReference type="PRINTS" id="PR00146">
    <property type="entry name" value="DHPICSNTHASE"/>
</dbReference>
<evidence type="ECO:0000256" key="1">
    <source>
        <dbReference type="ARBA" id="ARBA00007592"/>
    </source>
</evidence>
<accession>A0ABQ5MRH3</accession>
<protein>
    <submittedName>
        <fullName evidence="4">Dihydrodipicolinate synthase family protein</fullName>
    </submittedName>
</protein>
<dbReference type="Pfam" id="PF00701">
    <property type="entry name" value="DHDPS"/>
    <property type="match status" value="1"/>
</dbReference>
<keyword evidence="2 3" id="KW-0456">Lyase</keyword>
<organism evidence="4 5">
    <name type="scientific">Arthrobacter mangrovi</name>
    <dbReference type="NCBI Taxonomy" id="2966350"/>
    <lineage>
        <taxon>Bacteria</taxon>
        <taxon>Bacillati</taxon>
        <taxon>Actinomycetota</taxon>
        <taxon>Actinomycetes</taxon>
        <taxon>Micrococcales</taxon>
        <taxon>Micrococcaceae</taxon>
        <taxon>Arthrobacter</taxon>
    </lineage>
</organism>
<comment type="caution">
    <text evidence="4">The sequence shown here is derived from an EMBL/GenBank/DDBJ whole genome shotgun (WGS) entry which is preliminary data.</text>
</comment>
<name>A0ABQ5MRH3_9MICC</name>
<dbReference type="Gene3D" id="3.20.20.70">
    <property type="entry name" value="Aldolase class I"/>
    <property type="match status" value="1"/>
</dbReference>
<dbReference type="EMBL" id="BRVS01000004">
    <property type="protein sequence ID" value="GLB66553.1"/>
    <property type="molecule type" value="Genomic_DNA"/>
</dbReference>
<dbReference type="InterPro" id="IPR002220">
    <property type="entry name" value="DapA-like"/>
</dbReference>
<dbReference type="InterPro" id="IPR013785">
    <property type="entry name" value="Aldolase_TIM"/>
</dbReference>
<evidence type="ECO:0000256" key="3">
    <source>
        <dbReference type="PIRNR" id="PIRNR001365"/>
    </source>
</evidence>
<dbReference type="SMART" id="SM01130">
    <property type="entry name" value="DHDPS"/>
    <property type="match status" value="1"/>
</dbReference>
<keyword evidence="5" id="KW-1185">Reference proteome</keyword>
<dbReference type="RefSeq" id="WP_264794702.1">
    <property type="nucleotide sequence ID" value="NZ_BRVS01000004.1"/>
</dbReference>
<dbReference type="PANTHER" id="PTHR12128:SF66">
    <property type="entry name" value="4-HYDROXY-2-OXOGLUTARATE ALDOLASE, MITOCHONDRIAL"/>
    <property type="match status" value="1"/>
</dbReference>
<evidence type="ECO:0000313" key="4">
    <source>
        <dbReference type="EMBL" id="GLB66553.1"/>
    </source>
</evidence>
<gene>
    <name evidence="4" type="ORF">AHIS1636_09920</name>
</gene>
<dbReference type="Proteomes" id="UP001209654">
    <property type="component" value="Unassembled WGS sequence"/>
</dbReference>
<proteinExistence type="inferred from homology"/>
<comment type="similarity">
    <text evidence="1 3">Belongs to the DapA family.</text>
</comment>
<evidence type="ECO:0000256" key="2">
    <source>
        <dbReference type="ARBA" id="ARBA00023239"/>
    </source>
</evidence>
<dbReference type="PIRSF" id="PIRSF001365">
    <property type="entry name" value="DHDPS"/>
    <property type="match status" value="1"/>
</dbReference>
<dbReference type="PANTHER" id="PTHR12128">
    <property type="entry name" value="DIHYDRODIPICOLINATE SYNTHASE"/>
    <property type="match status" value="1"/>
</dbReference>